<keyword evidence="5" id="KW-0769">Symport</keyword>
<dbReference type="PANTHER" id="PTHR45897:SF5">
    <property type="entry name" value="HIGH AFFINITY CHOLINE TRANSPORTER 1"/>
    <property type="match status" value="1"/>
</dbReference>
<keyword evidence="16" id="KW-1185">Reference proteome</keyword>
<feature type="transmembrane region" description="Helical" evidence="14">
    <location>
        <begin position="735"/>
        <end position="761"/>
    </location>
</feature>
<feature type="transmembrane region" description="Helical" evidence="14">
    <location>
        <begin position="332"/>
        <end position="355"/>
    </location>
</feature>
<dbReference type="Gene3D" id="1.20.1730.10">
    <property type="entry name" value="Sodium/glucose cotransporter"/>
    <property type="match status" value="2"/>
</dbReference>
<dbReference type="PROSITE" id="PS50283">
    <property type="entry name" value="NA_SOLUT_SYMP_3"/>
    <property type="match status" value="2"/>
</dbReference>
<dbReference type="InterPro" id="IPR052244">
    <property type="entry name" value="Choline_transporter"/>
</dbReference>
<dbReference type="EMBL" id="SRLO01001060">
    <property type="protein sequence ID" value="TNN42093.1"/>
    <property type="molecule type" value="Genomic_DNA"/>
</dbReference>
<evidence type="ECO:0000256" key="4">
    <source>
        <dbReference type="ARBA" id="ARBA00022692"/>
    </source>
</evidence>
<feature type="transmembrane region" description="Helical" evidence="14">
    <location>
        <begin position="606"/>
        <end position="624"/>
    </location>
</feature>
<feature type="transmembrane region" description="Helical" evidence="14">
    <location>
        <begin position="367"/>
        <end position="388"/>
    </location>
</feature>
<dbReference type="CDD" id="cd11474">
    <property type="entry name" value="SLC5sbd_CHT"/>
    <property type="match status" value="2"/>
</dbReference>
<evidence type="ECO:0000313" key="16">
    <source>
        <dbReference type="Proteomes" id="UP000314294"/>
    </source>
</evidence>
<dbReference type="GO" id="GO:0005886">
    <property type="term" value="C:plasma membrane"/>
    <property type="evidence" value="ECO:0007669"/>
    <property type="project" value="TreeGrafter"/>
</dbReference>
<evidence type="ECO:0000256" key="7">
    <source>
        <dbReference type="ARBA" id="ARBA00022989"/>
    </source>
</evidence>
<dbReference type="Proteomes" id="UP000314294">
    <property type="component" value="Unassembled WGS sequence"/>
</dbReference>
<evidence type="ECO:0000256" key="3">
    <source>
        <dbReference type="ARBA" id="ARBA00022448"/>
    </source>
</evidence>
<feature type="transmembrane region" description="Helical" evidence="14">
    <location>
        <begin position="542"/>
        <end position="566"/>
    </location>
</feature>
<dbReference type="InterPro" id="IPR001734">
    <property type="entry name" value="Na/solute_symporter"/>
</dbReference>
<feature type="transmembrane region" description="Helical" evidence="14">
    <location>
        <begin position="203"/>
        <end position="224"/>
    </location>
</feature>
<keyword evidence="6" id="KW-0530">Neurotransmitter biosynthesis</keyword>
<evidence type="ECO:0000256" key="12">
    <source>
        <dbReference type="ARBA" id="ARBA00023201"/>
    </source>
</evidence>
<evidence type="ECO:0000256" key="13">
    <source>
        <dbReference type="RuleBase" id="RU362091"/>
    </source>
</evidence>
<keyword evidence="10 14" id="KW-0472">Membrane</keyword>
<dbReference type="AlphaFoldDB" id="A0A4Z2FMT8"/>
<sequence>MVYNPSMGFIWLSSYILGQILSFIIGGLFFAGPMRERRYVTMMDPFQIKYGKVPMTLFAVASLVTDIFWVTTTLIGLGSTMSVILDLPFTICIWISAVVAIIYTLMGGLYSVAYTDVIQLILMFISLWFCVPFVLMSPSSTDITQTALNNTFQAPWMGKLEADKVWRWIDIVFVMALGCLGYQEFHQRTLSANSSAMAKINCFAAAAILLIFSIPPVLIGAVAASTDWNLTSYGSPSPFERGETTLVMPIVLNHLTPTYVSIVGIGSIAAAAMSSTDSGLLAAASIFTANIYKNLLRTQASEREIQWVIRGCVVVAGVIGTSLTSLENNIYALWFLSTVISYIVIFPQLVCALFFKISNGYGAVMSMLVGLLLRLLCGEPMIGLPAIIHFPGCTLEDGVYVQHSPVNTISMLSVVPANLLFSYLFSLLIKKNLLPEKWDTLNMQLKQLPKRQTPTDSILLPISQSNSLHLPLITPPTWIGGGFIIGTAEMVYNPSMGFFWVSSYILGETLCFIIGGLFFAGPMRERRYLTMMDPFQIKYGKVPMTLFAGASLVTNILWVTSTLIALGSTMSVILDLPFTICIWISAVVAIIYTLMGGLYSVAYTDVIQLILMFISLWFCVPFVLMSPSSTDITQTALNNTFQAPWLGKLEADKVWRWIDIVFVMALGCLGYQEFHQRTLSAYSSTTAKINCFAAAAIVLIFAIPPVLIGAVAASTDWNLTSYGSPSPFERGETTLVMPIVLNHLTPTYVSIVGIACVAAGVMSSTDSGLLAAASTFTANVYKNLLRTQVTTLKLF</sequence>
<feature type="transmembrane region" description="Helical" evidence="14">
    <location>
        <begin position="53"/>
        <end position="77"/>
    </location>
</feature>
<dbReference type="OrthoDB" id="6132759at2759"/>
<feature type="transmembrane region" description="Helical" evidence="14">
    <location>
        <begin position="165"/>
        <end position="182"/>
    </location>
</feature>
<keyword evidence="7 14" id="KW-1133">Transmembrane helix</keyword>
<keyword evidence="12" id="KW-0739">Sodium transport</keyword>
<evidence type="ECO:0000256" key="14">
    <source>
        <dbReference type="SAM" id="Phobius"/>
    </source>
</evidence>
<feature type="transmembrane region" description="Helical" evidence="14">
    <location>
        <begin position="654"/>
        <end position="671"/>
    </location>
</feature>
<evidence type="ECO:0000256" key="2">
    <source>
        <dbReference type="ARBA" id="ARBA00006434"/>
    </source>
</evidence>
<feature type="transmembrane region" description="Helical" evidence="14">
    <location>
        <begin position="83"/>
        <end position="105"/>
    </location>
</feature>
<dbReference type="GO" id="GO:0005307">
    <property type="term" value="F:choline:sodium symporter activity"/>
    <property type="evidence" value="ECO:0007669"/>
    <property type="project" value="TreeGrafter"/>
</dbReference>
<comment type="subcellular location">
    <subcellularLocation>
        <location evidence="1">Membrane</location>
        <topology evidence="1">Multi-pass membrane protein</topology>
    </subcellularLocation>
</comment>
<dbReference type="PANTHER" id="PTHR45897">
    <property type="entry name" value="HIGH-AFFINITY CHOLINE TRANSPORTER 1"/>
    <property type="match status" value="1"/>
</dbReference>
<feature type="transmembrane region" description="Helical" evidence="14">
    <location>
        <begin position="692"/>
        <end position="715"/>
    </location>
</feature>
<evidence type="ECO:0000256" key="5">
    <source>
        <dbReference type="ARBA" id="ARBA00022847"/>
    </source>
</evidence>
<proteinExistence type="inferred from homology"/>
<organism evidence="15 16">
    <name type="scientific">Liparis tanakae</name>
    <name type="common">Tanaka's snailfish</name>
    <dbReference type="NCBI Taxonomy" id="230148"/>
    <lineage>
        <taxon>Eukaryota</taxon>
        <taxon>Metazoa</taxon>
        <taxon>Chordata</taxon>
        <taxon>Craniata</taxon>
        <taxon>Vertebrata</taxon>
        <taxon>Euteleostomi</taxon>
        <taxon>Actinopterygii</taxon>
        <taxon>Neopterygii</taxon>
        <taxon>Teleostei</taxon>
        <taxon>Neoteleostei</taxon>
        <taxon>Acanthomorphata</taxon>
        <taxon>Eupercaria</taxon>
        <taxon>Perciformes</taxon>
        <taxon>Cottioidei</taxon>
        <taxon>Cottales</taxon>
        <taxon>Liparidae</taxon>
        <taxon>Liparis</taxon>
    </lineage>
</organism>
<feature type="transmembrane region" description="Helical" evidence="14">
    <location>
        <begin position="12"/>
        <end position="32"/>
    </location>
</feature>
<feature type="transmembrane region" description="Helical" evidence="14">
    <location>
        <begin position="259"/>
        <end position="287"/>
    </location>
</feature>
<dbReference type="GO" id="GO:0008292">
    <property type="term" value="P:acetylcholine biosynthetic process"/>
    <property type="evidence" value="ECO:0007669"/>
    <property type="project" value="TreeGrafter"/>
</dbReference>
<evidence type="ECO:0000256" key="10">
    <source>
        <dbReference type="ARBA" id="ARBA00023136"/>
    </source>
</evidence>
<accession>A0A4Z2FMT8</accession>
<evidence type="ECO:0000256" key="9">
    <source>
        <dbReference type="ARBA" id="ARBA00023065"/>
    </source>
</evidence>
<feature type="transmembrane region" description="Helical" evidence="14">
    <location>
        <begin position="472"/>
        <end position="492"/>
    </location>
</feature>
<gene>
    <name evidence="15" type="primary">Slc5a7_4</name>
    <name evidence="15" type="ORF">EYF80_047738</name>
</gene>
<keyword evidence="11" id="KW-0325">Glycoprotein</keyword>
<feature type="transmembrane region" description="Helical" evidence="14">
    <location>
        <begin position="117"/>
        <end position="135"/>
    </location>
</feature>
<reference evidence="15 16" key="1">
    <citation type="submission" date="2019-03" db="EMBL/GenBank/DDBJ databases">
        <title>First draft genome of Liparis tanakae, snailfish: a comprehensive survey of snailfish specific genes.</title>
        <authorList>
            <person name="Kim W."/>
            <person name="Song I."/>
            <person name="Jeong J.-H."/>
            <person name="Kim D."/>
            <person name="Kim S."/>
            <person name="Ryu S."/>
            <person name="Song J.Y."/>
            <person name="Lee S.K."/>
        </authorList>
    </citation>
    <scope>NUCLEOTIDE SEQUENCE [LARGE SCALE GENOMIC DNA]</scope>
    <source>
        <tissue evidence="15">Muscle</tissue>
    </source>
</reference>
<keyword evidence="9" id="KW-0406">Ion transport</keyword>
<feature type="transmembrane region" description="Helical" evidence="14">
    <location>
        <begin position="572"/>
        <end position="594"/>
    </location>
</feature>
<comment type="caution">
    <text evidence="15">The sequence shown here is derived from an EMBL/GenBank/DDBJ whole genome shotgun (WGS) entry which is preliminary data.</text>
</comment>
<evidence type="ECO:0000256" key="1">
    <source>
        <dbReference type="ARBA" id="ARBA00004141"/>
    </source>
</evidence>
<evidence type="ECO:0000256" key="6">
    <source>
        <dbReference type="ARBA" id="ARBA00022979"/>
    </source>
</evidence>
<feature type="transmembrane region" description="Helical" evidence="14">
    <location>
        <begin position="408"/>
        <end position="429"/>
    </location>
</feature>
<dbReference type="Pfam" id="PF00474">
    <property type="entry name" value="SSF"/>
    <property type="match status" value="2"/>
</dbReference>
<keyword evidence="4 14" id="KW-0812">Transmembrane</keyword>
<keyword evidence="8" id="KW-0915">Sodium</keyword>
<keyword evidence="3" id="KW-0813">Transport</keyword>
<evidence type="ECO:0000256" key="8">
    <source>
        <dbReference type="ARBA" id="ARBA00023053"/>
    </source>
</evidence>
<evidence type="ECO:0000256" key="11">
    <source>
        <dbReference type="ARBA" id="ARBA00023180"/>
    </source>
</evidence>
<protein>
    <submittedName>
        <fullName evidence="15">High affinity choline transporter 1</fullName>
    </submittedName>
</protein>
<evidence type="ECO:0000313" key="15">
    <source>
        <dbReference type="EMBL" id="TNN42093.1"/>
    </source>
</evidence>
<name>A0A4Z2FMT8_9TELE</name>
<feature type="transmembrane region" description="Helical" evidence="14">
    <location>
        <begin position="498"/>
        <end position="521"/>
    </location>
</feature>
<feature type="transmembrane region" description="Helical" evidence="14">
    <location>
        <begin position="307"/>
        <end position="326"/>
    </location>
</feature>
<comment type="similarity">
    <text evidence="2 13">Belongs to the sodium:solute symporter (SSF) (TC 2.A.21) family.</text>
</comment>
<dbReference type="InterPro" id="IPR038377">
    <property type="entry name" value="Na/Glc_symporter_sf"/>
</dbReference>